<dbReference type="RefSeq" id="WP_150439288.1">
    <property type="nucleotide sequence ID" value="NZ_VYKL01000014.1"/>
</dbReference>
<gene>
    <name evidence="8" type="ORF">F4V44_07045</name>
</gene>
<dbReference type="PROSITE" id="PS50850">
    <property type="entry name" value="MFS"/>
    <property type="match status" value="1"/>
</dbReference>
<feature type="transmembrane region" description="Helical" evidence="6">
    <location>
        <begin position="384"/>
        <end position="406"/>
    </location>
</feature>
<keyword evidence="4 6" id="KW-1133">Transmembrane helix</keyword>
<dbReference type="InterPro" id="IPR036259">
    <property type="entry name" value="MFS_trans_sf"/>
</dbReference>
<proteinExistence type="predicted"/>
<protein>
    <submittedName>
        <fullName evidence="8">MFS transporter</fullName>
    </submittedName>
</protein>
<dbReference type="InterPro" id="IPR020846">
    <property type="entry name" value="MFS_dom"/>
</dbReference>
<evidence type="ECO:0000256" key="4">
    <source>
        <dbReference type="ARBA" id="ARBA00022989"/>
    </source>
</evidence>
<reference evidence="8 9" key="1">
    <citation type="submission" date="2019-09" db="EMBL/GenBank/DDBJ databases">
        <title>Whole genome sequences of isolates from the Mars Exploration Rovers.</title>
        <authorList>
            <person name="Seuylemezian A."/>
            <person name="Vaishampayan P."/>
        </authorList>
    </citation>
    <scope>NUCLEOTIDE SEQUENCE [LARGE SCALE GENOMIC DNA]</scope>
    <source>
        <strain evidence="8 9">MER_TA_151</strain>
    </source>
</reference>
<dbReference type="Pfam" id="PF07690">
    <property type="entry name" value="MFS_1"/>
    <property type="match status" value="1"/>
</dbReference>
<name>A0A5J5HYK1_9BACI</name>
<evidence type="ECO:0000256" key="6">
    <source>
        <dbReference type="SAM" id="Phobius"/>
    </source>
</evidence>
<keyword evidence="3 6" id="KW-0812">Transmembrane</keyword>
<dbReference type="GO" id="GO:0005886">
    <property type="term" value="C:plasma membrane"/>
    <property type="evidence" value="ECO:0007669"/>
    <property type="project" value="UniProtKB-SubCell"/>
</dbReference>
<comment type="subcellular location">
    <subcellularLocation>
        <location evidence="1">Cell membrane</location>
        <topology evidence="1">Multi-pass membrane protein</topology>
    </subcellularLocation>
</comment>
<feature type="transmembrane region" description="Helical" evidence="6">
    <location>
        <begin position="231"/>
        <end position="251"/>
    </location>
</feature>
<dbReference type="Gene3D" id="1.20.1250.20">
    <property type="entry name" value="MFS general substrate transporter like domains"/>
    <property type="match status" value="2"/>
</dbReference>
<feature type="transmembrane region" description="Helical" evidence="6">
    <location>
        <begin position="294"/>
        <end position="313"/>
    </location>
</feature>
<feature type="transmembrane region" description="Helical" evidence="6">
    <location>
        <begin position="171"/>
        <end position="190"/>
    </location>
</feature>
<dbReference type="PROSITE" id="PS51257">
    <property type="entry name" value="PROKAR_LIPOPROTEIN"/>
    <property type="match status" value="1"/>
</dbReference>
<feature type="transmembrane region" description="Helical" evidence="6">
    <location>
        <begin position="12"/>
        <end position="36"/>
    </location>
</feature>
<feature type="transmembrane region" description="Helical" evidence="6">
    <location>
        <begin position="51"/>
        <end position="68"/>
    </location>
</feature>
<dbReference type="Proteomes" id="UP000326671">
    <property type="component" value="Unassembled WGS sequence"/>
</dbReference>
<evidence type="ECO:0000313" key="8">
    <source>
        <dbReference type="EMBL" id="KAA9027060.1"/>
    </source>
</evidence>
<evidence type="ECO:0000256" key="2">
    <source>
        <dbReference type="ARBA" id="ARBA00022448"/>
    </source>
</evidence>
<evidence type="ECO:0000256" key="3">
    <source>
        <dbReference type="ARBA" id="ARBA00022692"/>
    </source>
</evidence>
<keyword evidence="2" id="KW-0813">Transport</keyword>
<feature type="transmembrane region" description="Helical" evidence="6">
    <location>
        <begin position="263"/>
        <end position="282"/>
    </location>
</feature>
<keyword evidence="9" id="KW-1185">Reference proteome</keyword>
<dbReference type="InterPro" id="IPR050327">
    <property type="entry name" value="Proton-linked_MCT"/>
</dbReference>
<feature type="transmembrane region" description="Helical" evidence="6">
    <location>
        <begin position="355"/>
        <end position="378"/>
    </location>
</feature>
<evidence type="ECO:0000259" key="7">
    <source>
        <dbReference type="PROSITE" id="PS50850"/>
    </source>
</evidence>
<feature type="transmembrane region" description="Helical" evidence="6">
    <location>
        <begin position="105"/>
        <end position="127"/>
    </location>
</feature>
<dbReference type="PANTHER" id="PTHR11360:SF284">
    <property type="entry name" value="EG:103B4.3 PROTEIN-RELATED"/>
    <property type="match status" value="1"/>
</dbReference>
<feature type="transmembrane region" description="Helical" evidence="6">
    <location>
        <begin position="319"/>
        <end position="343"/>
    </location>
</feature>
<dbReference type="InterPro" id="IPR011701">
    <property type="entry name" value="MFS"/>
</dbReference>
<dbReference type="OrthoDB" id="182417at2"/>
<sequence length="424" mass="45647">MSKKGKKLHYAWWIAVACCAIYAGSVGIVVACAGLFYKHVSTELGVGTADIVFYTTLMYFVITITLPFAGKVFEKINMRVLLSVAALTDALAFGLMGTYTSVYQFYVSGVVLGIANSFLIYAAVPLIINNWFKVKMGTVLGLSMTFMGIGGAISAPFAGYLIETIGWRPSYMVLGAIVAVITLPFTIFVIRKDPKEKNMTAYGAEFAEEASKNVVEETGTSFKQAIKSVPFYALFIFTGFLGLVVTVNFHIPNHLLSEGFSTSYAASVVTCVMIGQTSGKFLIGWLNDKIGIKFTNLIGIGSGMTGILFILFSGTLGGASIYIGGLLFGIGYSCSTLLPPFMIKNIFGNRDYASILSMIMSASTLAIALGTTIFGFAYDITGSYYVVFLVVLSIQVLSILIGFMLLRRKTAAANNETILAVNEN</sequence>
<dbReference type="SUPFAM" id="SSF103473">
    <property type="entry name" value="MFS general substrate transporter"/>
    <property type="match status" value="1"/>
</dbReference>
<evidence type="ECO:0000256" key="1">
    <source>
        <dbReference type="ARBA" id="ARBA00004651"/>
    </source>
</evidence>
<dbReference type="PANTHER" id="PTHR11360">
    <property type="entry name" value="MONOCARBOXYLATE TRANSPORTER"/>
    <property type="match status" value="1"/>
</dbReference>
<feature type="transmembrane region" description="Helical" evidence="6">
    <location>
        <begin position="139"/>
        <end position="159"/>
    </location>
</feature>
<evidence type="ECO:0000313" key="9">
    <source>
        <dbReference type="Proteomes" id="UP000326671"/>
    </source>
</evidence>
<accession>A0A5J5HYK1</accession>
<feature type="domain" description="Major facilitator superfamily (MFS) profile" evidence="7">
    <location>
        <begin position="11"/>
        <end position="410"/>
    </location>
</feature>
<dbReference type="GO" id="GO:0022857">
    <property type="term" value="F:transmembrane transporter activity"/>
    <property type="evidence" value="ECO:0007669"/>
    <property type="project" value="InterPro"/>
</dbReference>
<dbReference type="AlphaFoldDB" id="A0A5J5HYK1"/>
<evidence type="ECO:0000256" key="5">
    <source>
        <dbReference type="ARBA" id="ARBA00023136"/>
    </source>
</evidence>
<comment type="caution">
    <text evidence="8">The sequence shown here is derived from an EMBL/GenBank/DDBJ whole genome shotgun (WGS) entry which is preliminary data.</text>
</comment>
<keyword evidence="5 6" id="KW-0472">Membrane</keyword>
<dbReference type="EMBL" id="VYKL01000014">
    <property type="protein sequence ID" value="KAA9027060.1"/>
    <property type="molecule type" value="Genomic_DNA"/>
</dbReference>
<organism evidence="8 9">
    <name type="scientific">Niallia endozanthoxylica</name>
    <dbReference type="NCBI Taxonomy" id="2036016"/>
    <lineage>
        <taxon>Bacteria</taxon>
        <taxon>Bacillati</taxon>
        <taxon>Bacillota</taxon>
        <taxon>Bacilli</taxon>
        <taxon>Bacillales</taxon>
        <taxon>Bacillaceae</taxon>
        <taxon>Niallia</taxon>
    </lineage>
</organism>
<feature type="transmembrane region" description="Helical" evidence="6">
    <location>
        <begin position="80"/>
        <end position="99"/>
    </location>
</feature>